<dbReference type="SUPFAM" id="SSF53335">
    <property type="entry name" value="S-adenosyl-L-methionine-dependent methyltransferases"/>
    <property type="match status" value="1"/>
</dbReference>
<dbReference type="AlphaFoldDB" id="A0A1H9BQB7"/>
<dbReference type="PANTHER" id="PTHR10629">
    <property type="entry name" value="CYTOSINE-SPECIFIC METHYLTRANSFERASE"/>
    <property type="match status" value="1"/>
</dbReference>
<dbReference type="GO" id="GO:0032259">
    <property type="term" value="P:methylation"/>
    <property type="evidence" value="ECO:0007669"/>
    <property type="project" value="UniProtKB-KW"/>
</dbReference>
<sequence>MRLERFEKVSYYKVKLQRSDDLQLAVHVDGCAEDTFEQWCVKRISQGHRLAVDLFSGAGGLSLGLEAAGWTVAVSVDNDPKALQTHRHNFAGLALGRDLSDRDEREALITLLKKTKIDLLAGGPPCQPFSRAGRSKIRSLVAAGHREEHDHRRELWQAFLDVVLAVRPRAVLMENVPDMALGDDFSTVRKMADALEAAGYFTSFRLVDAWKYGVPQHRKRLILLARNDAENFPWPEALSEDSQPTLRDAIGDLPDLEDTTGARELKYRKPRHLPEFAQRMRAGARNGVVWDHMTRPVREDDREIFELMDATTLYADVPARLRRYKVETFDDKYKKLDWGALSRSITAHIAKDGYWYIHPQELRTLTVREAARVQTFPDRFRFAGTRSDAFRQIGNAVPPLLGQAAATALVPHTGAEGVRGDSATTSRFVLARRAITEWAEEQRRGSLWHAYPNPEVTPTVAAVSAVLNGRYSRPPGFHRSLELIRGKDRLTKSDLDGMRAELKSVAARNALERFQPLIGKRLVWADTDEVVRQLDLKPVEESVFRMLVGEDVLLASQATLRVAARVSGTVSDRANRLSDGRVDLARLVGAGQDAPLRAAALRQIGNSICRVPVPSCAECPLQRHCTDAKPDQADPTLF</sequence>
<dbReference type="Pfam" id="PF00145">
    <property type="entry name" value="DNA_methylase"/>
    <property type="match status" value="1"/>
</dbReference>
<keyword evidence="4" id="KW-0680">Restriction system</keyword>
<dbReference type="InterPro" id="IPR001525">
    <property type="entry name" value="C5_MeTfrase"/>
</dbReference>
<dbReference type="InterPro" id="IPR050390">
    <property type="entry name" value="C5-Methyltransferase"/>
</dbReference>
<proteinExistence type="inferred from homology"/>
<protein>
    <recommendedName>
        <fullName evidence="7">Cytosine-specific methyltransferase</fullName>
        <ecNumber evidence="7">2.1.1.37</ecNumber>
    </recommendedName>
</protein>
<name>A0A1H9BQB7_9PSEU</name>
<evidence type="ECO:0000256" key="3">
    <source>
        <dbReference type="ARBA" id="ARBA00022691"/>
    </source>
</evidence>
<dbReference type="GO" id="GO:0009307">
    <property type="term" value="P:DNA restriction-modification system"/>
    <property type="evidence" value="ECO:0007669"/>
    <property type="project" value="UniProtKB-KW"/>
</dbReference>
<dbReference type="Gene3D" id="1.10.1670.10">
    <property type="entry name" value="Helix-hairpin-Helix base-excision DNA repair enzymes (C-terminal)"/>
    <property type="match status" value="1"/>
</dbReference>
<evidence type="ECO:0000256" key="4">
    <source>
        <dbReference type="ARBA" id="ARBA00022747"/>
    </source>
</evidence>
<dbReference type="InterPro" id="IPR018117">
    <property type="entry name" value="C5_DNA_meth_AS"/>
</dbReference>
<dbReference type="PANTHER" id="PTHR10629:SF52">
    <property type="entry name" value="DNA (CYTOSINE-5)-METHYLTRANSFERASE 1"/>
    <property type="match status" value="1"/>
</dbReference>
<reference evidence="9" key="1">
    <citation type="submission" date="2016-10" db="EMBL/GenBank/DDBJ databases">
        <authorList>
            <person name="Varghese N."/>
            <person name="Submissions S."/>
        </authorList>
    </citation>
    <scope>NUCLEOTIDE SEQUENCE [LARGE SCALE GENOMIC DNA]</scope>
    <source>
        <strain evidence="9">DSM 44437</strain>
    </source>
</reference>
<evidence type="ECO:0000313" key="9">
    <source>
        <dbReference type="Proteomes" id="UP000199503"/>
    </source>
</evidence>
<evidence type="ECO:0000256" key="7">
    <source>
        <dbReference type="RuleBase" id="RU000417"/>
    </source>
</evidence>
<keyword evidence="3 5" id="KW-0949">S-adenosyl-L-methionine</keyword>
<dbReference type="InterPro" id="IPR029063">
    <property type="entry name" value="SAM-dependent_MTases_sf"/>
</dbReference>
<keyword evidence="9" id="KW-1185">Reference proteome</keyword>
<gene>
    <name evidence="8" type="ORF">SAMN04488000_101635</name>
</gene>
<evidence type="ECO:0000256" key="1">
    <source>
        <dbReference type="ARBA" id="ARBA00022603"/>
    </source>
</evidence>
<dbReference type="InterPro" id="IPR023170">
    <property type="entry name" value="HhH_base_excis_C"/>
</dbReference>
<dbReference type="PRINTS" id="PR00105">
    <property type="entry name" value="C5METTRFRASE"/>
</dbReference>
<keyword evidence="1 5" id="KW-0489">Methyltransferase</keyword>
<dbReference type="STRING" id="65499.SAMN04488000_101635"/>
<dbReference type="Gene3D" id="3.40.50.150">
    <property type="entry name" value="Vaccinia Virus protein VP39"/>
    <property type="match status" value="1"/>
</dbReference>
<evidence type="ECO:0000256" key="2">
    <source>
        <dbReference type="ARBA" id="ARBA00022679"/>
    </source>
</evidence>
<comment type="catalytic activity">
    <reaction evidence="7">
        <text>a 2'-deoxycytidine in DNA + S-adenosyl-L-methionine = a 5-methyl-2'-deoxycytidine in DNA + S-adenosyl-L-homocysteine + H(+)</text>
        <dbReference type="Rhea" id="RHEA:13681"/>
        <dbReference type="Rhea" id="RHEA-COMP:11369"/>
        <dbReference type="Rhea" id="RHEA-COMP:11370"/>
        <dbReference type="ChEBI" id="CHEBI:15378"/>
        <dbReference type="ChEBI" id="CHEBI:57856"/>
        <dbReference type="ChEBI" id="CHEBI:59789"/>
        <dbReference type="ChEBI" id="CHEBI:85452"/>
        <dbReference type="ChEBI" id="CHEBI:85454"/>
        <dbReference type="EC" id="2.1.1.37"/>
    </reaction>
</comment>
<dbReference type="GO" id="GO:0003886">
    <property type="term" value="F:DNA (cytosine-5-)-methyltransferase activity"/>
    <property type="evidence" value="ECO:0007669"/>
    <property type="project" value="UniProtKB-EC"/>
</dbReference>
<evidence type="ECO:0000256" key="5">
    <source>
        <dbReference type="PROSITE-ProRule" id="PRU01016"/>
    </source>
</evidence>
<comment type="similarity">
    <text evidence="5 6">Belongs to the class I-like SAM-binding methyltransferase superfamily. C5-methyltransferase family.</text>
</comment>
<accession>A0A1H9BQB7</accession>
<dbReference type="Gene3D" id="3.90.120.10">
    <property type="entry name" value="DNA Methylase, subunit A, domain 2"/>
    <property type="match status" value="1"/>
</dbReference>
<dbReference type="EMBL" id="FOFV01000001">
    <property type="protein sequence ID" value="SEP91142.1"/>
    <property type="molecule type" value="Genomic_DNA"/>
</dbReference>
<dbReference type="PROSITE" id="PS51679">
    <property type="entry name" value="SAM_MT_C5"/>
    <property type="match status" value="1"/>
</dbReference>
<keyword evidence="2 5" id="KW-0808">Transferase</keyword>
<dbReference type="NCBIfam" id="TIGR00675">
    <property type="entry name" value="dcm"/>
    <property type="match status" value="1"/>
</dbReference>
<evidence type="ECO:0000256" key="6">
    <source>
        <dbReference type="RuleBase" id="RU000416"/>
    </source>
</evidence>
<dbReference type="EC" id="2.1.1.37" evidence="7"/>
<dbReference type="Proteomes" id="UP000199503">
    <property type="component" value="Unassembled WGS sequence"/>
</dbReference>
<dbReference type="PROSITE" id="PS00094">
    <property type="entry name" value="C5_MTASE_1"/>
    <property type="match status" value="1"/>
</dbReference>
<feature type="active site" evidence="5">
    <location>
        <position position="126"/>
    </location>
</feature>
<evidence type="ECO:0000313" key="8">
    <source>
        <dbReference type="EMBL" id="SEP91142.1"/>
    </source>
</evidence>
<organism evidence="8 9">
    <name type="scientific">Lentzea albida</name>
    <dbReference type="NCBI Taxonomy" id="65499"/>
    <lineage>
        <taxon>Bacteria</taxon>
        <taxon>Bacillati</taxon>
        <taxon>Actinomycetota</taxon>
        <taxon>Actinomycetes</taxon>
        <taxon>Pseudonocardiales</taxon>
        <taxon>Pseudonocardiaceae</taxon>
        <taxon>Lentzea</taxon>
    </lineage>
</organism>